<dbReference type="FunFam" id="2.60.120.1440:FF:000001">
    <property type="entry name" value="Putative anti-sigma factor"/>
    <property type="match status" value="1"/>
</dbReference>
<dbReference type="Pfam" id="PF04773">
    <property type="entry name" value="FecR"/>
    <property type="match status" value="1"/>
</dbReference>
<dbReference type="AlphaFoldDB" id="A0A8T4HBE7"/>
<dbReference type="Pfam" id="PF16344">
    <property type="entry name" value="FecR_C"/>
    <property type="match status" value="1"/>
</dbReference>
<organism evidence="3 4">
    <name type="scientific">Rhinopithecimicrobium faecis</name>
    <dbReference type="NCBI Taxonomy" id="2820698"/>
    <lineage>
        <taxon>Bacteria</taxon>
        <taxon>Pseudomonadati</taxon>
        <taxon>Bacteroidota</taxon>
        <taxon>Sphingobacteriia</taxon>
        <taxon>Sphingobacteriales</taxon>
        <taxon>Sphingobacteriaceae</taxon>
        <taxon>Rhinopithecimicrobium</taxon>
    </lineage>
</organism>
<name>A0A8T4HBE7_9SPHI</name>
<dbReference type="PIRSF" id="PIRSF018266">
    <property type="entry name" value="FecR"/>
    <property type="match status" value="1"/>
</dbReference>
<comment type="caution">
    <text evidence="3">The sequence shown here is derived from an EMBL/GenBank/DDBJ whole genome shotgun (WGS) entry which is preliminary data.</text>
</comment>
<evidence type="ECO:0000259" key="1">
    <source>
        <dbReference type="Pfam" id="PF04773"/>
    </source>
</evidence>
<dbReference type="EMBL" id="JAGKSB010000009">
    <property type="protein sequence ID" value="MBP3943753.1"/>
    <property type="molecule type" value="Genomic_DNA"/>
</dbReference>
<dbReference type="GO" id="GO:0016989">
    <property type="term" value="F:sigma factor antagonist activity"/>
    <property type="evidence" value="ECO:0007669"/>
    <property type="project" value="TreeGrafter"/>
</dbReference>
<protein>
    <submittedName>
        <fullName evidence="3">FecR family protein</fullName>
    </submittedName>
</protein>
<accession>A0A8T4HBE7</accession>
<evidence type="ECO:0000259" key="2">
    <source>
        <dbReference type="Pfam" id="PF16344"/>
    </source>
</evidence>
<dbReference type="InterPro" id="IPR012373">
    <property type="entry name" value="Ferrdict_sens_TM"/>
</dbReference>
<dbReference type="PANTHER" id="PTHR30273:SF2">
    <property type="entry name" value="PROTEIN FECR"/>
    <property type="match status" value="1"/>
</dbReference>
<dbReference type="Gene3D" id="3.55.50.30">
    <property type="match status" value="1"/>
</dbReference>
<dbReference type="RefSeq" id="WP_353547255.1">
    <property type="nucleotide sequence ID" value="NZ_JAGKSB010000009.1"/>
</dbReference>
<feature type="domain" description="Protein FecR C-terminal" evidence="2">
    <location>
        <begin position="277"/>
        <end position="344"/>
    </location>
</feature>
<dbReference type="InterPro" id="IPR032508">
    <property type="entry name" value="FecR_C"/>
</dbReference>
<keyword evidence="4" id="KW-1185">Reference proteome</keyword>
<dbReference type="InterPro" id="IPR006860">
    <property type="entry name" value="FecR"/>
</dbReference>
<feature type="domain" description="FecR protein" evidence="1">
    <location>
        <begin position="117"/>
        <end position="212"/>
    </location>
</feature>
<dbReference type="Proteomes" id="UP000679691">
    <property type="component" value="Unassembled WGS sequence"/>
</dbReference>
<dbReference type="PANTHER" id="PTHR30273">
    <property type="entry name" value="PERIPLASMIC SIGNAL SENSOR AND SIGMA FACTOR ACTIVATOR FECR-RELATED"/>
    <property type="match status" value="1"/>
</dbReference>
<evidence type="ECO:0000313" key="4">
    <source>
        <dbReference type="Proteomes" id="UP000679691"/>
    </source>
</evidence>
<proteinExistence type="predicted"/>
<gene>
    <name evidence="3" type="ORF">J5U18_09280</name>
</gene>
<sequence>MDNRILELLIKKKLGTLSLSEHTELGNLTADMEEVAHNIDEFWEQPLTYEANPGDTDLDACLSKLNGKIDALPKLHKVEKRISWKKMTAIAAGLIFFASFSVVYLRSQKAEIEHLHTVVTRKGSKSMVILPDGSKVWINNDSKIIYGKSFGKDMRELTLVGEAYFEVVKDRNKPFIVHTKEADIRVLGTKFNVKAYKEDAKIETTLLTGAVEVDIKGENTQIIRLKPNEKVTIYTTIQGRNDALEKADEPKIVLRDIRKGLSQNAIVLETQWLENRLAFEQEKLANIIPILERWYNVKIESKVPEAMDKKITGTFQDESLPDILTSILTVMDLKYKMNNQTISIYK</sequence>
<evidence type="ECO:0000313" key="3">
    <source>
        <dbReference type="EMBL" id="MBP3943753.1"/>
    </source>
</evidence>
<dbReference type="Gene3D" id="2.60.120.1440">
    <property type="match status" value="1"/>
</dbReference>
<reference evidence="3" key="1">
    <citation type="submission" date="2021-03" db="EMBL/GenBank/DDBJ databases">
        <authorList>
            <person name="Lu T."/>
            <person name="Wang Q."/>
            <person name="Han X."/>
        </authorList>
    </citation>
    <scope>NUCLEOTIDE SEQUENCE</scope>
    <source>
        <strain evidence="3">WQ 2009</strain>
    </source>
</reference>